<accession>A0ABW0U5V0</accession>
<gene>
    <name evidence="1" type="ORF">ACFPTR_08350</name>
</gene>
<dbReference type="Pfam" id="PF14174">
    <property type="entry name" value="YycC"/>
    <property type="match status" value="1"/>
</dbReference>
<evidence type="ECO:0000313" key="1">
    <source>
        <dbReference type="EMBL" id="MFC5628882.1"/>
    </source>
</evidence>
<dbReference type="Proteomes" id="UP001596143">
    <property type="component" value="Unassembled WGS sequence"/>
</dbReference>
<name>A0ABW0U5V0_9BACI</name>
<reference evidence="2" key="1">
    <citation type="journal article" date="2019" name="Int. J. Syst. Evol. Microbiol.">
        <title>The Global Catalogue of Microorganisms (GCM) 10K type strain sequencing project: providing services to taxonomists for standard genome sequencing and annotation.</title>
        <authorList>
            <consortium name="The Broad Institute Genomics Platform"/>
            <consortium name="The Broad Institute Genome Sequencing Center for Infectious Disease"/>
            <person name="Wu L."/>
            <person name="Ma J."/>
        </authorList>
    </citation>
    <scope>NUCLEOTIDE SEQUENCE [LARGE SCALE GENOMIC DNA]</scope>
    <source>
        <strain evidence="2">CGMCC 1.15790</strain>
    </source>
</reference>
<protein>
    <submittedName>
        <fullName evidence="1">YycC family protein</fullName>
    </submittedName>
</protein>
<dbReference type="RefSeq" id="WP_270897670.1">
    <property type="nucleotide sequence ID" value="NZ_JBHSPF010000038.1"/>
</dbReference>
<dbReference type="EMBL" id="JBHSPF010000038">
    <property type="protein sequence ID" value="MFC5628882.1"/>
    <property type="molecule type" value="Genomic_DNA"/>
</dbReference>
<dbReference type="InterPro" id="IPR025550">
    <property type="entry name" value="YycC"/>
</dbReference>
<organism evidence="1 2">
    <name type="scientific">Aliibacillus thermotolerans</name>
    <dbReference type="NCBI Taxonomy" id="1834418"/>
    <lineage>
        <taxon>Bacteria</taxon>
        <taxon>Bacillati</taxon>
        <taxon>Bacillota</taxon>
        <taxon>Bacilli</taxon>
        <taxon>Bacillales</taxon>
        <taxon>Bacillaceae</taxon>
        <taxon>Aliibacillus</taxon>
    </lineage>
</organism>
<keyword evidence="2" id="KW-1185">Reference proteome</keyword>
<comment type="caution">
    <text evidence="1">The sequence shown here is derived from an EMBL/GenBank/DDBJ whole genome shotgun (WGS) entry which is preliminary data.</text>
</comment>
<evidence type="ECO:0000313" key="2">
    <source>
        <dbReference type="Proteomes" id="UP001596143"/>
    </source>
</evidence>
<sequence length="57" mass="6644">MGTKQFSTETAQKLAEKLQMPMEYIAETPPEVMLEKISQLEEKEQNLMATIDKRKEK</sequence>
<proteinExistence type="predicted"/>